<evidence type="ECO:0000313" key="3">
    <source>
        <dbReference type="Proteomes" id="UP000233597"/>
    </source>
</evidence>
<dbReference type="Gene3D" id="3.10.450.40">
    <property type="match status" value="1"/>
</dbReference>
<feature type="domain" description="IraD/Gp25-like" evidence="1">
    <location>
        <begin position="41"/>
        <end position="124"/>
    </location>
</feature>
<accession>A0A2N3KMW6</accession>
<dbReference type="RefSeq" id="WP_101269258.1">
    <property type="nucleotide sequence ID" value="NZ_NWTK01000013.1"/>
</dbReference>
<dbReference type="PANTHER" id="PTHR38595">
    <property type="entry name" value="CYTOPLASMIC PROTEIN-RELATED"/>
    <property type="match status" value="1"/>
</dbReference>
<protein>
    <submittedName>
        <fullName evidence="2">Type VI secretion system baseplate subunit TssE</fullName>
    </submittedName>
</protein>
<evidence type="ECO:0000259" key="1">
    <source>
        <dbReference type="Pfam" id="PF04965"/>
    </source>
</evidence>
<name>A0A2N3KMW6_9PROT</name>
<dbReference type="OrthoDB" id="119583at2"/>
<gene>
    <name evidence="2" type="ORF">COO20_18535</name>
</gene>
<sequence>MNHPLARQHVEAVRSRSLMERIRADDLGQTSHVSDRLAARVASIKNNLLNVLNGRSGGSQSAPGFGLADFNDASVGSADMLRIVANDIRNVIETYEPRVSNVAVRFDREQESGLELFFQISARTQIGSAREQVTIDLVLSEGRSFSLRMGR</sequence>
<dbReference type="NCBIfam" id="TIGR03357">
    <property type="entry name" value="VI_zyme"/>
    <property type="match status" value="1"/>
</dbReference>
<comment type="caution">
    <text evidence="2">The sequence shown here is derived from an EMBL/GenBank/DDBJ whole genome shotgun (WGS) entry which is preliminary data.</text>
</comment>
<dbReference type="InterPro" id="IPR007048">
    <property type="entry name" value="IraD/Gp25-like"/>
</dbReference>
<dbReference type="Proteomes" id="UP000233597">
    <property type="component" value="Unassembled WGS sequence"/>
</dbReference>
<organism evidence="2 3">
    <name type="scientific">Thalassospira marina</name>
    <dbReference type="NCBI Taxonomy" id="2048283"/>
    <lineage>
        <taxon>Bacteria</taxon>
        <taxon>Pseudomonadati</taxon>
        <taxon>Pseudomonadota</taxon>
        <taxon>Alphaproteobacteria</taxon>
        <taxon>Rhodospirillales</taxon>
        <taxon>Thalassospiraceae</taxon>
        <taxon>Thalassospira</taxon>
    </lineage>
</organism>
<dbReference type="EMBL" id="NWTK01000013">
    <property type="protein sequence ID" value="PKR51836.1"/>
    <property type="molecule type" value="Genomic_DNA"/>
</dbReference>
<reference evidence="2 3" key="1">
    <citation type="submission" date="2017-09" db="EMBL/GenBank/DDBJ databases">
        <title>Biodiversity and function of Thalassospira species in the particle-attached aromatic-hydrocarbon-degrading consortia from the surface seawater of the South China Sea.</title>
        <authorList>
            <person name="Dong C."/>
            <person name="Liu R."/>
            <person name="Shao Z."/>
        </authorList>
    </citation>
    <scope>NUCLEOTIDE SEQUENCE [LARGE SCALE GENOMIC DNA]</scope>
    <source>
        <strain evidence="2 3">CSC1P2</strain>
    </source>
</reference>
<dbReference type="AlphaFoldDB" id="A0A2N3KMW6"/>
<dbReference type="SUPFAM" id="SSF160719">
    <property type="entry name" value="gpW/gp25-like"/>
    <property type="match status" value="1"/>
</dbReference>
<dbReference type="Pfam" id="PF04965">
    <property type="entry name" value="GPW_gp25"/>
    <property type="match status" value="1"/>
</dbReference>
<dbReference type="InterPro" id="IPR017737">
    <property type="entry name" value="TssE1-like"/>
</dbReference>
<dbReference type="InterPro" id="IPR053176">
    <property type="entry name" value="T6SS_TssE1-like"/>
</dbReference>
<evidence type="ECO:0000313" key="2">
    <source>
        <dbReference type="EMBL" id="PKR51836.1"/>
    </source>
</evidence>
<proteinExistence type="predicted"/>
<dbReference type="PANTHER" id="PTHR38595:SF2">
    <property type="entry name" value="TYPE VI SECRETION SYSTEM BASEPLATE SUBUNIT TSSE"/>
    <property type="match status" value="1"/>
</dbReference>